<protein>
    <submittedName>
        <fullName evidence="2">Uncharacterized protein</fullName>
    </submittedName>
</protein>
<evidence type="ECO:0000313" key="3">
    <source>
        <dbReference type="Proteomes" id="UP000436088"/>
    </source>
</evidence>
<sequence>MDSKEKGVETSAIGRSSSGTRPIPKRGQIKSRIAATAFHSVISMLSKASPNHHHFH</sequence>
<dbReference type="Proteomes" id="UP000436088">
    <property type="component" value="Unassembled WGS sequence"/>
</dbReference>
<comment type="caution">
    <text evidence="2">The sequence shown here is derived from an EMBL/GenBank/DDBJ whole genome shotgun (WGS) entry which is preliminary data.</text>
</comment>
<proteinExistence type="predicted"/>
<keyword evidence="3" id="KW-1185">Reference proteome</keyword>
<name>A0A6A2ZS53_HIBSY</name>
<evidence type="ECO:0000256" key="1">
    <source>
        <dbReference type="SAM" id="MobiDB-lite"/>
    </source>
</evidence>
<dbReference type="AlphaFoldDB" id="A0A6A2ZS53"/>
<reference evidence="2" key="1">
    <citation type="submission" date="2019-09" db="EMBL/GenBank/DDBJ databases">
        <title>Draft genome information of white flower Hibiscus syriacus.</title>
        <authorList>
            <person name="Kim Y.-M."/>
        </authorList>
    </citation>
    <scope>NUCLEOTIDE SEQUENCE [LARGE SCALE GENOMIC DNA]</scope>
    <source>
        <strain evidence="2">YM2019G1</strain>
    </source>
</reference>
<accession>A0A6A2ZS53</accession>
<gene>
    <name evidence="2" type="ORF">F3Y22_tig00110777pilonHSYRG00104</name>
</gene>
<evidence type="ECO:0000313" key="2">
    <source>
        <dbReference type="EMBL" id="KAE8694613.1"/>
    </source>
</evidence>
<dbReference type="EMBL" id="VEPZ02001107">
    <property type="protein sequence ID" value="KAE8694613.1"/>
    <property type="molecule type" value="Genomic_DNA"/>
</dbReference>
<organism evidence="2 3">
    <name type="scientific">Hibiscus syriacus</name>
    <name type="common">Rose of Sharon</name>
    <dbReference type="NCBI Taxonomy" id="106335"/>
    <lineage>
        <taxon>Eukaryota</taxon>
        <taxon>Viridiplantae</taxon>
        <taxon>Streptophyta</taxon>
        <taxon>Embryophyta</taxon>
        <taxon>Tracheophyta</taxon>
        <taxon>Spermatophyta</taxon>
        <taxon>Magnoliopsida</taxon>
        <taxon>eudicotyledons</taxon>
        <taxon>Gunneridae</taxon>
        <taxon>Pentapetalae</taxon>
        <taxon>rosids</taxon>
        <taxon>malvids</taxon>
        <taxon>Malvales</taxon>
        <taxon>Malvaceae</taxon>
        <taxon>Malvoideae</taxon>
        <taxon>Hibiscus</taxon>
    </lineage>
</organism>
<feature type="region of interest" description="Disordered" evidence="1">
    <location>
        <begin position="1"/>
        <end position="28"/>
    </location>
</feature>